<protein>
    <recommendedName>
        <fullName evidence="2">HNH nuclease domain-containing protein</fullName>
    </recommendedName>
</protein>
<feature type="compositionally biased region" description="Low complexity" evidence="1">
    <location>
        <begin position="186"/>
        <end position="196"/>
    </location>
</feature>
<proteinExistence type="predicted"/>
<feature type="region of interest" description="Disordered" evidence="1">
    <location>
        <begin position="152"/>
        <end position="238"/>
    </location>
</feature>
<dbReference type="EMBL" id="BAABDQ010000006">
    <property type="protein sequence ID" value="GAA3550608.1"/>
    <property type="molecule type" value="Genomic_DNA"/>
</dbReference>
<feature type="region of interest" description="Disordered" evidence="1">
    <location>
        <begin position="317"/>
        <end position="342"/>
    </location>
</feature>
<keyword evidence="4" id="KW-1185">Reference proteome</keyword>
<dbReference type="CDD" id="cd00085">
    <property type="entry name" value="HNHc"/>
    <property type="match status" value="1"/>
</dbReference>
<evidence type="ECO:0000256" key="1">
    <source>
        <dbReference type="SAM" id="MobiDB-lite"/>
    </source>
</evidence>
<feature type="domain" description="HNH nuclease" evidence="2">
    <location>
        <begin position="118"/>
        <end position="178"/>
    </location>
</feature>
<evidence type="ECO:0000259" key="2">
    <source>
        <dbReference type="SMART" id="SM00507"/>
    </source>
</evidence>
<feature type="compositionally biased region" description="Basic and acidic residues" evidence="1">
    <location>
        <begin position="197"/>
        <end position="207"/>
    </location>
</feature>
<comment type="caution">
    <text evidence="3">The sequence shown here is derived from an EMBL/GenBank/DDBJ whole genome shotgun (WGS) entry which is preliminary data.</text>
</comment>
<organism evidence="3 4">
    <name type="scientific">Nonomuraea rosea</name>
    <dbReference type="NCBI Taxonomy" id="638574"/>
    <lineage>
        <taxon>Bacteria</taxon>
        <taxon>Bacillati</taxon>
        <taxon>Actinomycetota</taxon>
        <taxon>Actinomycetes</taxon>
        <taxon>Streptosporangiales</taxon>
        <taxon>Streptosporangiaceae</taxon>
        <taxon>Nonomuraea</taxon>
    </lineage>
</organism>
<evidence type="ECO:0000313" key="3">
    <source>
        <dbReference type="EMBL" id="GAA3550608.1"/>
    </source>
</evidence>
<sequence length="353" mass="39542">MPRMRTIKPEFWEDDVVGSLSREARLLFIATWNAADDEGLLRWTAAYLKAQAFIYDDDIGIGEVELLMQELVDADLVFPYQGGRIKQQLACIIKFHKHQRVNRPQPSKLPAPSLQNARIAEMYGRRDGWACHICGGDIEWPGQLGRPRDLELDHVHPRSKGGSDYPSNIRAAHGGCNASKKDRIPDSVNGSVSDSVNDSRNRSRDPAEEFTAVVVKGRGVVKEQKTSEAPPTDDPPRLDVERLCNHLADRIATNGSKRPVITKKWRDAARLLIDKDGRAEEQVHAAIDWCQDSEFWRANILSLPTLRDQYDRLRLQASTDRGRDSPDARFAPNSGSRAPVPTADEIANGKVIL</sequence>
<gene>
    <name evidence="3" type="ORF">GCM10022419_033580</name>
</gene>
<name>A0ABP6WJ95_9ACTN</name>
<dbReference type="SMART" id="SM00507">
    <property type="entry name" value="HNHc"/>
    <property type="match status" value="1"/>
</dbReference>
<dbReference type="InterPro" id="IPR003615">
    <property type="entry name" value="HNH_nuc"/>
</dbReference>
<reference evidence="4" key="1">
    <citation type="journal article" date="2019" name="Int. J. Syst. Evol. Microbiol.">
        <title>The Global Catalogue of Microorganisms (GCM) 10K type strain sequencing project: providing services to taxonomists for standard genome sequencing and annotation.</title>
        <authorList>
            <consortium name="The Broad Institute Genomics Platform"/>
            <consortium name="The Broad Institute Genome Sequencing Center for Infectious Disease"/>
            <person name="Wu L."/>
            <person name="Ma J."/>
        </authorList>
    </citation>
    <scope>NUCLEOTIDE SEQUENCE [LARGE SCALE GENOMIC DNA]</scope>
    <source>
        <strain evidence="4">JCM 17326</strain>
    </source>
</reference>
<accession>A0ABP6WJ95</accession>
<evidence type="ECO:0000313" key="4">
    <source>
        <dbReference type="Proteomes" id="UP001500630"/>
    </source>
</evidence>
<feature type="compositionally biased region" description="Basic and acidic residues" evidence="1">
    <location>
        <begin position="317"/>
        <end position="327"/>
    </location>
</feature>
<dbReference type="Proteomes" id="UP001500630">
    <property type="component" value="Unassembled WGS sequence"/>
</dbReference>
<dbReference type="Gene3D" id="1.10.30.50">
    <property type="match status" value="1"/>
</dbReference>
<dbReference type="Pfam" id="PF01844">
    <property type="entry name" value="HNH"/>
    <property type="match status" value="1"/>
</dbReference>
<dbReference type="InterPro" id="IPR002711">
    <property type="entry name" value="HNH"/>
</dbReference>